<dbReference type="AlphaFoldDB" id="A0A368W2B4"/>
<proteinExistence type="predicted"/>
<evidence type="ECO:0000313" key="4">
    <source>
        <dbReference type="Proteomes" id="UP000252415"/>
    </source>
</evidence>
<accession>A0A368W2B4</accession>
<dbReference type="Pfam" id="PF04892">
    <property type="entry name" value="VanZ"/>
    <property type="match status" value="1"/>
</dbReference>
<evidence type="ECO:0000313" key="3">
    <source>
        <dbReference type="EMBL" id="RCW48062.1"/>
    </source>
</evidence>
<feature type="transmembrane region" description="Helical" evidence="1">
    <location>
        <begin position="6"/>
        <end position="26"/>
    </location>
</feature>
<protein>
    <submittedName>
        <fullName evidence="3">Glycopeptide antibiotics resistance protein</fullName>
    </submittedName>
</protein>
<name>A0A368W2B4_9BACL</name>
<dbReference type="Proteomes" id="UP000252415">
    <property type="component" value="Unassembled WGS sequence"/>
</dbReference>
<feature type="transmembrane region" description="Helical" evidence="1">
    <location>
        <begin position="147"/>
        <end position="164"/>
    </location>
</feature>
<dbReference type="InterPro" id="IPR053150">
    <property type="entry name" value="Teicoplanin_resist-assoc"/>
</dbReference>
<dbReference type="OrthoDB" id="4822551at2"/>
<keyword evidence="1" id="KW-0812">Transmembrane</keyword>
<dbReference type="PANTHER" id="PTHR36834:SF1">
    <property type="entry name" value="INTEGRAL MEMBRANE PROTEIN"/>
    <property type="match status" value="1"/>
</dbReference>
<organism evidence="3 4">
    <name type="scientific">Paenibacillus prosopidis</name>
    <dbReference type="NCBI Taxonomy" id="630520"/>
    <lineage>
        <taxon>Bacteria</taxon>
        <taxon>Bacillati</taxon>
        <taxon>Bacillota</taxon>
        <taxon>Bacilli</taxon>
        <taxon>Bacillales</taxon>
        <taxon>Paenibacillaceae</taxon>
        <taxon>Paenibacillus</taxon>
    </lineage>
</organism>
<keyword evidence="1" id="KW-1133">Transmembrane helix</keyword>
<dbReference type="RefSeq" id="WP_114380453.1">
    <property type="nucleotide sequence ID" value="NZ_QPJD01000007.1"/>
</dbReference>
<dbReference type="PANTHER" id="PTHR36834">
    <property type="entry name" value="MEMBRANE PROTEIN-RELATED"/>
    <property type="match status" value="1"/>
</dbReference>
<evidence type="ECO:0000256" key="1">
    <source>
        <dbReference type="SAM" id="Phobius"/>
    </source>
</evidence>
<comment type="caution">
    <text evidence="3">The sequence shown here is derived from an EMBL/GenBank/DDBJ whole genome shotgun (WGS) entry which is preliminary data.</text>
</comment>
<feature type="transmembrane region" description="Helical" evidence="1">
    <location>
        <begin position="38"/>
        <end position="60"/>
    </location>
</feature>
<gene>
    <name evidence="3" type="ORF">DFP97_107264</name>
</gene>
<keyword evidence="4" id="KW-1185">Reference proteome</keyword>
<dbReference type="InterPro" id="IPR006976">
    <property type="entry name" value="VanZ-like"/>
</dbReference>
<keyword evidence="1" id="KW-0472">Membrane</keyword>
<evidence type="ECO:0000259" key="2">
    <source>
        <dbReference type="Pfam" id="PF04892"/>
    </source>
</evidence>
<feature type="transmembrane region" description="Helical" evidence="1">
    <location>
        <begin position="116"/>
        <end position="135"/>
    </location>
</feature>
<reference evidence="3 4" key="1">
    <citation type="submission" date="2018-07" db="EMBL/GenBank/DDBJ databases">
        <title>Genomic Encyclopedia of Type Strains, Phase III (KMG-III): the genomes of soil and plant-associated and newly described type strains.</title>
        <authorList>
            <person name="Whitman W."/>
        </authorList>
    </citation>
    <scope>NUCLEOTIDE SEQUENCE [LARGE SCALE GENOMIC DNA]</scope>
    <source>
        <strain evidence="3 4">CECT 7506</strain>
    </source>
</reference>
<dbReference type="EMBL" id="QPJD01000007">
    <property type="protein sequence ID" value="RCW48062.1"/>
    <property type="molecule type" value="Genomic_DNA"/>
</dbReference>
<sequence>MSIQFTIPSWSILVPLFLVLTIFFGFKTFKRKVFSVERLLLLLTFTLYFLAVLHLVFFPIEVNIGRFANQTIWYNSINFIPILTIDVKTFLLNILMMVPFGICLPLLRSKSRTAASVGKFALCVSLSLEVMQMIIRVTLGSGRSTDINDIIANTLGGVFGFLIYKRLTYVKAVRCMIDRYRLG</sequence>
<feature type="transmembrane region" description="Helical" evidence="1">
    <location>
        <begin position="80"/>
        <end position="104"/>
    </location>
</feature>
<feature type="domain" description="VanZ-like" evidence="2">
    <location>
        <begin position="45"/>
        <end position="166"/>
    </location>
</feature>